<organism evidence="8 9">
    <name type="scientific">Apis cerana cerana</name>
    <name type="common">Oriental honeybee</name>
    <dbReference type="NCBI Taxonomy" id="94128"/>
    <lineage>
        <taxon>Eukaryota</taxon>
        <taxon>Metazoa</taxon>
        <taxon>Ecdysozoa</taxon>
        <taxon>Arthropoda</taxon>
        <taxon>Hexapoda</taxon>
        <taxon>Insecta</taxon>
        <taxon>Pterygota</taxon>
        <taxon>Neoptera</taxon>
        <taxon>Endopterygota</taxon>
        <taxon>Hymenoptera</taxon>
        <taxon>Apocrita</taxon>
        <taxon>Aculeata</taxon>
        <taxon>Apoidea</taxon>
        <taxon>Anthophila</taxon>
        <taxon>Apidae</taxon>
        <taxon>Apis</taxon>
    </lineage>
</organism>
<comment type="cofactor">
    <cofactor evidence="2">
        <name>Mg(2+)</name>
        <dbReference type="ChEBI" id="CHEBI:18420"/>
    </cofactor>
</comment>
<dbReference type="Gene3D" id="3.30.460.10">
    <property type="entry name" value="Beta Polymerase, domain 2"/>
    <property type="match status" value="1"/>
</dbReference>
<keyword evidence="5" id="KW-0460">Magnesium</keyword>
<evidence type="ECO:0000259" key="6">
    <source>
        <dbReference type="Pfam" id="PF03828"/>
    </source>
</evidence>
<dbReference type="GO" id="GO:0031123">
    <property type="term" value="P:RNA 3'-end processing"/>
    <property type="evidence" value="ECO:0007669"/>
    <property type="project" value="TreeGrafter"/>
</dbReference>
<dbReference type="OrthoDB" id="434989at2759"/>
<evidence type="ECO:0000256" key="1">
    <source>
        <dbReference type="ARBA" id="ARBA00001936"/>
    </source>
</evidence>
<gene>
    <name evidence="8" type="ORF">APICC_04025</name>
</gene>
<dbReference type="SUPFAM" id="SSF81631">
    <property type="entry name" value="PAP/OAS1 substrate-binding domain"/>
    <property type="match status" value="1"/>
</dbReference>
<evidence type="ECO:0000259" key="7">
    <source>
        <dbReference type="Pfam" id="PF22600"/>
    </source>
</evidence>
<dbReference type="Gene3D" id="1.10.1410.10">
    <property type="match status" value="1"/>
</dbReference>
<dbReference type="CDD" id="cd05402">
    <property type="entry name" value="NT_PAP_TUTase"/>
    <property type="match status" value="1"/>
</dbReference>
<dbReference type="SUPFAM" id="SSF81301">
    <property type="entry name" value="Nucleotidyltransferase"/>
    <property type="match status" value="1"/>
</dbReference>
<evidence type="ECO:0000313" key="9">
    <source>
        <dbReference type="Proteomes" id="UP000242457"/>
    </source>
</evidence>
<reference evidence="8 9" key="1">
    <citation type="submission" date="2014-07" db="EMBL/GenBank/DDBJ databases">
        <title>Genomic and transcriptomic analysis on Apis cerana provide comprehensive insights into honey bee biology.</title>
        <authorList>
            <person name="Diao Q."/>
            <person name="Sun L."/>
            <person name="Zheng H."/>
            <person name="Zheng H."/>
            <person name="Xu S."/>
            <person name="Wang S."/>
            <person name="Zeng Z."/>
            <person name="Hu F."/>
            <person name="Su S."/>
            <person name="Wu J."/>
        </authorList>
    </citation>
    <scope>NUCLEOTIDE SEQUENCE [LARGE SCALE GENOMIC DNA]</scope>
    <source>
        <tissue evidence="8">Pupae without intestine</tissue>
    </source>
</reference>
<feature type="domain" description="Poly(A) RNA polymerase mitochondrial-like central palm" evidence="7">
    <location>
        <begin position="169"/>
        <end position="324"/>
    </location>
</feature>
<evidence type="ECO:0000256" key="2">
    <source>
        <dbReference type="ARBA" id="ARBA00001946"/>
    </source>
</evidence>
<dbReference type="GO" id="GO:0046872">
    <property type="term" value="F:metal ion binding"/>
    <property type="evidence" value="ECO:0007669"/>
    <property type="project" value="UniProtKB-KW"/>
</dbReference>
<protein>
    <submittedName>
        <fullName evidence="8">Poly(A) RNA polymerase</fullName>
    </submittedName>
</protein>
<dbReference type="InterPro" id="IPR054708">
    <property type="entry name" value="MTPAP-like_central"/>
</dbReference>
<dbReference type="Pfam" id="PF22600">
    <property type="entry name" value="MTPAP-like_central"/>
    <property type="match status" value="1"/>
</dbReference>
<dbReference type="EMBL" id="KZ288340">
    <property type="protein sequence ID" value="PBC27760.1"/>
    <property type="molecule type" value="Genomic_DNA"/>
</dbReference>
<keyword evidence="4" id="KW-0479">Metal-binding</keyword>
<comment type="cofactor">
    <cofactor evidence="1">
        <name>Mn(2+)</name>
        <dbReference type="ChEBI" id="CHEBI:29035"/>
    </cofactor>
</comment>
<dbReference type="PANTHER" id="PTHR12271">
    <property type="entry name" value="POLY A POLYMERASE CID PAP -RELATED"/>
    <property type="match status" value="1"/>
</dbReference>
<evidence type="ECO:0000256" key="4">
    <source>
        <dbReference type="ARBA" id="ARBA00022723"/>
    </source>
</evidence>
<evidence type="ECO:0000256" key="3">
    <source>
        <dbReference type="ARBA" id="ARBA00022679"/>
    </source>
</evidence>
<keyword evidence="3" id="KW-0808">Transferase</keyword>
<dbReference type="STRING" id="94128.A0A2A3E7U0"/>
<dbReference type="PANTHER" id="PTHR12271:SF133">
    <property type="entry name" value="POLY(A) RNA POLYMERASE, MITOCHONDRIAL"/>
    <property type="match status" value="1"/>
</dbReference>
<sequence length="552" mass="64636">MALVHRVNINFGFILNTLYCKCIVNIKRCKTEYKTKKQADFKYGENLTFKEMLNFRQMQARKSILVRVAENNIDDLKNFCTRYVNINKMFCYNTVNNKCFVLIELIGEQDVKIFRNLASFNKLNSNPHCVTPLFVYKSKNLNNESKNSTIFKPFNSIEVREILENKNSISEQMISLYDMLKITDLDIRLRFFTAEQISYYLSRLFINISVIPFGSSVNGFGQIGCDLDLLCKAYISNFTNNSSKKFLYMAQPLYLTDRNEQKQFLDAIGTIMKTCVPGINNMKKILEARVPIIKFFNQNTNMQCDLSGTNMTALHMSELLYTYGEMDWRVKPLICTIRKWARNMDVTKNISGHWITNFSLTLLILFYLQIKNILPSLNAIKNHINKSKNWHYDWKNSINYNNDSLYNLLYGFFEYYSIFDFKMQAICIKEGKVKMKRDSSPLYIYNPFESSLNVSKNITIFELTRLIDHFRKALQILIDSNDKNALIELINLTSSTKINHIYNSEIVKTTEIDNINIDEKNNDKFNEKESLNESINKIDINVLNTMEKNIIK</sequence>
<dbReference type="GO" id="GO:1990817">
    <property type="term" value="F:poly(A) RNA polymerase activity"/>
    <property type="evidence" value="ECO:0007669"/>
    <property type="project" value="TreeGrafter"/>
</dbReference>
<keyword evidence="9" id="KW-1185">Reference proteome</keyword>
<dbReference type="Proteomes" id="UP000242457">
    <property type="component" value="Unassembled WGS sequence"/>
</dbReference>
<dbReference type="AlphaFoldDB" id="A0A2A3E7U0"/>
<evidence type="ECO:0000256" key="5">
    <source>
        <dbReference type="ARBA" id="ARBA00022842"/>
    </source>
</evidence>
<accession>A0A2A3E7U0</accession>
<feature type="domain" description="PAP-associated" evidence="6">
    <location>
        <begin position="407"/>
        <end position="442"/>
    </location>
</feature>
<dbReference type="InterPro" id="IPR002058">
    <property type="entry name" value="PAP_assoc"/>
</dbReference>
<dbReference type="Pfam" id="PF03828">
    <property type="entry name" value="PAP_assoc"/>
    <property type="match status" value="1"/>
</dbReference>
<name>A0A2A3E7U0_APICC</name>
<dbReference type="InterPro" id="IPR043519">
    <property type="entry name" value="NT_sf"/>
</dbReference>
<proteinExistence type="predicted"/>
<evidence type="ECO:0000313" key="8">
    <source>
        <dbReference type="EMBL" id="PBC27760.1"/>
    </source>
</evidence>